<dbReference type="CDD" id="cd16352">
    <property type="entry name" value="CheD"/>
    <property type="match status" value="1"/>
</dbReference>
<reference evidence="4 5" key="1">
    <citation type="submission" date="2019-10" db="EMBL/GenBank/DDBJ databases">
        <title>Whole-genome sequence of the purple nonsulfur photosynthetic bacterium Rhodocyclus tenuis.</title>
        <authorList>
            <person name="Kyndt J.A."/>
            <person name="Meyer T.E."/>
        </authorList>
    </citation>
    <scope>NUCLEOTIDE SEQUENCE [LARGE SCALE GENOMIC DNA]</scope>
    <source>
        <strain evidence="4 5">DSM 110</strain>
    </source>
</reference>
<comment type="caution">
    <text evidence="4">The sequence shown here is derived from an EMBL/GenBank/DDBJ whole genome shotgun (WGS) entry which is preliminary data.</text>
</comment>
<dbReference type="GO" id="GO:0050568">
    <property type="term" value="F:protein-glutamine glutaminase activity"/>
    <property type="evidence" value="ECO:0007669"/>
    <property type="project" value="UniProtKB-UniRule"/>
</dbReference>
<gene>
    <name evidence="3" type="primary">cheD</name>
    <name evidence="4" type="ORF">GHK24_08250</name>
</gene>
<dbReference type="EC" id="3.5.1.44" evidence="3"/>
<dbReference type="GO" id="GO:0006935">
    <property type="term" value="P:chemotaxis"/>
    <property type="evidence" value="ECO:0007669"/>
    <property type="project" value="UniProtKB-UniRule"/>
</dbReference>
<dbReference type="PANTHER" id="PTHR35147:SF2">
    <property type="entry name" value="CHEMORECEPTOR GLUTAMINE DEAMIDASE CHED-RELATED"/>
    <property type="match status" value="1"/>
</dbReference>
<comment type="function">
    <text evidence="3">Probably deamidates glutamine residues to glutamate on methyl-accepting chemotaxis receptors (MCPs), playing an important role in chemotaxis.</text>
</comment>
<dbReference type="Gene3D" id="3.30.1330.200">
    <property type="match status" value="1"/>
</dbReference>
<keyword evidence="2 3" id="KW-0378">Hydrolase</keyword>
<dbReference type="InterPro" id="IPR038592">
    <property type="entry name" value="CheD-like_sf"/>
</dbReference>
<dbReference type="OrthoDB" id="9807202at2"/>
<dbReference type="HAMAP" id="MF_01440">
    <property type="entry name" value="CheD"/>
    <property type="match status" value="1"/>
</dbReference>
<evidence type="ECO:0000313" key="5">
    <source>
        <dbReference type="Proteomes" id="UP000480275"/>
    </source>
</evidence>
<dbReference type="SUPFAM" id="SSF64438">
    <property type="entry name" value="CNF1/YfiH-like putative cysteine hydrolases"/>
    <property type="match status" value="1"/>
</dbReference>
<dbReference type="Proteomes" id="UP000480275">
    <property type="component" value="Unassembled WGS sequence"/>
</dbReference>
<dbReference type="InterPro" id="IPR005659">
    <property type="entry name" value="Chemorcpt_Glu_NH3ase_CheD"/>
</dbReference>
<dbReference type="AlphaFoldDB" id="A0A6L5JWM3"/>
<keyword evidence="1 3" id="KW-0145">Chemotaxis</keyword>
<dbReference type="EMBL" id="WIXJ01000004">
    <property type="protein sequence ID" value="MQY51763.1"/>
    <property type="molecule type" value="Genomic_DNA"/>
</dbReference>
<comment type="similarity">
    <text evidence="3">Belongs to the CheD family.</text>
</comment>
<evidence type="ECO:0000256" key="2">
    <source>
        <dbReference type="ARBA" id="ARBA00022801"/>
    </source>
</evidence>
<dbReference type="Pfam" id="PF03975">
    <property type="entry name" value="CheD"/>
    <property type="match status" value="1"/>
</dbReference>
<sequence>METPLTLPARQIERLARNLHVGEWLVENERPLATLLGSCVAVCLYDTGASLGGMNHFLLPTRKRSNALDDDSLLAGDACMTALFNGMIARGASRHRMKAKVFGGGAVIATSSNVMAIGERNAAFAREWLENERIPLVASDLNGPWARKVLLVPNTGEAYCRRIPSAMLGTQRIEEEAQAWADKQRHPPAKNVELF</sequence>
<evidence type="ECO:0000256" key="1">
    <source>
        <dbReference type="ARBA" id="ARBA00022500"/>
    </source>
</evidence>
<accession>A0A6L5JWM3</accession>
<protein>
    <recommendedName>
        <fullName evidence="3">Probable chemoreceptor glutamine deamidase CheD</fullName>
        <ecNumber evidence="3">3.5.1.44</ecNumber>
    </recommendedName>
</protein>
<dbReference type="InterPro" id="IPR011324">
    <property type="entry name" value="Cytotoxic_necrot_fac-like_cat"/>
</dbReference>
<evidence type="ECO:0000313" key="4">
    <source>
        <dbReference type="EMBL" id="MQY51763.1"/>
    </source>
</evidence>
<name>A0A6L5JWM3_RHOTE</name>
<proteinExistence type="inferred from homology"/>
<comment type="catalytic activity">
    <reaction evidence="3">
        <text>L-glutaminyl-[protein] + H2O = L-glutamyl-[protein] + NH4(+)</text>
        <dbReference type="Rhea" id="RHEA:16441"/>
        <dbReference type="Rhea" id="RHEA-COMP:10207"/>
        <dbReference type="Rhea" id="RHEA-COMP:10208"/>
        <dbReference type="ChEBI" id="CHEBI:15377"/>
        <dbReference type="ChEBI" id="CHEBI:28938"/>
        <dbReference type="ChEBI" id="CHEBI:29973"/>
        <dbReference type="ChEBI" id="CHEBI:30011"/>
        <dbReference type="EC" id="3.5.1.44"/>
    </reaction>
</comment>
<organism evidence="4 5">
    <name type="scientific">Rhodocyclus tenuis</name>
    <name type="common">Rhodospirillum tenue</name>
    <dbReference type="NCBI Taxonomy" id="1066"/>
    <lineage>
        <taxon>Bacteria</taxon>
        <taxon>Pseudomonadati</taxon>
        <taxon>Pseudomonadota</taxon>
        <taxon>Betaproteobacteria</taxon>
        <taxon>Rhodocyclales</taxon>
        <taxon>Rhodocyclaceae</taxon>
        <taxon>Rhodocyclus</taxon>
    </lineage>
</organism>
<evidence type="ECO:0000256" key="3">
    <source>
        <dbReference type="HAMAP-Rule" id="MF_01440"/>
    </source>
</evidence>
<dbReference type="PANTHER" id="PTHR35147">
    <property type="entry name" value="CHEMORECEPTOR GLUTAMINE DEAMIDASE CHED-RELATED"/>
    <property type="match status" value="1"/>
</dbReference>